<sequence>MLAELEDSVAAAGGRRVVLQTATGQQAAIGLRTSAGYRRVANFGPYREYPDCVCFARPL</sequence>
<dbReference type="EMBL" id="BAAAGS010000048">
    <property type="protein sequence ID" value="GAA0549602.1"/>
    <property type="molecule type" value="Genomic_DNA"/>
</dbReference>
<protein>
    <submittedName>
        <fullName evidence="1">Uncharacterized protein</fullName>
    </submittedName>
</protein>
<keyword evidence="2" id="KW-1185">Reference proteome</keyword>
<name>A0ABN1DQH7_SACER</name>
<proteinExistence type="predicted"/>
<dbReference type="SUPFAM" id="SSF55729">
    <property type="entry name" value="Acyl-CoA N-acyltransferases (Nat)"/>
    <property type="match status" value="1"/>
</dbReference>
<reference evidence="1 2" key="1">
    <citation type="journal article" date="2019" name="Int. J. Syst. Evol. Microbiol.">
        <title>The Global Catalogue of Microorganisms (GCM) 10K type strain sequencing project: providing services to taxonomists for standard genome sequencing and annotation.</title>
        <authorList>
            <consortium name="The Broad Institute Genomics Platform"/>
            <consortium name="The Broad Institute Genome Sequencing Center for Infectious Disease"/>
            <person name="Wu L."/>
            <person name="Ma J."/>
        </authorList>
    </citation>
    <scope>NUCLEOTIDE SEQUENCE [LARGE SCALE GENOMIC DNA]</scope>
    <source>
        <strain evidence="1 2">JCM 10303</strain>
    </source>
</reference>
<comment type="caution">
    <text evidence="1">The sequence shown here is derived from an EMBL/GenBank/DDBJ whole genome shotgun (WGS) entry which is preliminary data.</text>
</comment>
<evidence type="ECO:0000313" key="2">
    <source>
        <dbReference type="Proteomes" id="UP001500729"/>
    </source>
</evidence>
<dbReference type="Proteomes" id="UP001500729">
    <property type="component" value="Unassembled WGS sequence"/>
</dbReference>
<accession>A0ABN1DQH7</accession>
<dbReference type="Gene3D" id="3.40.630.30">
    <property type="match status" value="1"/>
</dbReference>
<organism evidence="1 2">
    <name type="scientific">Saccharopolyspora erythraea</name>
    <name type="common">Streptomyces erythraeus</name>
    <dbReference type="NCBI Taxonomy" id="1836"/>
    <lineage>
        <taxon>Bacteria</taxon>
        <taxon>Bacillati</taxon>
        <taxon>Actinomycetota</taxon>
        <taxon>Actinomycetes</taxon>
        <taxon>Pseudonocardiales</taxon>
        <taxon>Pseudonocardiaceae</taxon>
        <taxon>Saccharopolyspora</taxon>
    </lineage>
</organism>
<dbReference type="InterPro" id="IPR016181">
    <property type="entry name" value="Acyl_CoA_acyltransferase"/>
</dbReference>
<gene>
    <name evidence="1" type="ORF">GCM10009533_55240</name>
</gene>
<evidence type="ECO:0000313" key="1">
    <source>
        <dbReference type="EMBL" id="GAA0549602.1"/>
    </source>
</evidence>